<dbReference type="Gene3D" id="3.40.50.2300">
    <property type="match status" value="1"/>
</dbReference>
<dbReference type="SUPFAM" id="SSF81606">
    <property type="entry name" value="PP2C-like"/>
    <property type="match status" value="1"/>
</dbReference>
<dbReference type="InterPro" id="IPR005467">
    <property type="entry name" value="His_kinase_dom"/>
</dbReference>
<comment type="catalytic activity">
    <reaction evidence="1">
        <text>ATP + protein L-histidine = ADP + protein N-phospho-L-histidine.</text>
        <dbReference type="EC" id="2.7.13.3"/>
    </reaction>
</comment>
<evidence type="ECO:0000256" key="7">
    <source>
        <dbReference type="PROSITE-ProRule" id="PRU00169"/>
    </source>
</evidence>
<comment type="subcellular location">
    <subcellularLocation>
        <location evidence="2">Cell membrane</location>
    </subcellularLocation>
</comment>
<dbReference type="InterPro" id="IPR003594">
    <property type="entry name" value="HATPase_dom"/>
</dbReference>
<dbReference type="CDD" id="cd07043">
    <property type="entry name" value="STAS_anti-anti-sigma_factors"/>
    <property type="match status" value="1"/>
</dbReference>
<gene>
    <name evidence="13" type="ORF">RM445_19400</name>
</gene>
<dbReference type="InterPro" id="IPR002645">
    <property type="entry name" value="STAS_dom"/>
</dbReference>
<comment type="caution">
    <text evidence="13">The sequence shown here is derived from an EMBL/GenBank/DDBJ whole genome shotgun (WGS) entry which is preliminary data.</text>
</comment>
<evidence type="ECO:0000259" key="9">
    <source>
        <dbReference type="PROSITE" id="PS50109"/>
    </source>
</evidence>
<keyword evidence="14" id="KW-1185">Reference proteome</keyword>
<dbReference type="SUPFAM" id="SSF52172">
    <property type="entry name" value="CheY-like"/>
    <property type="match status" value="1"/>
</dbReference>
<feature type="domain" description="PPM-type phosphatase" evidence="12">
    <location>
        <begin position="1004"/>
        <end position="1216"/>
    </location>
</feature>
<dbReference type="Gene3D" id="1.10.287.130">
    <property type="match status" value="1"/>
</dbReference>
<reference evidence="14" key="1">
    <citation type="submission" date="2023-07" db="EMBL/GenBank/DDBJ databases">
        <title>30 novel species of actinomycetes from the DSMZ collection.</title>
        <authorList>
            <person name="Nouioui I."/>
        </authorList>
    </citation>
    <scope>NUCLEOTIDE SEQUENCE [LARGE SCALE GENOMIC DNA]</scope>
    <source>
        <strain evidence="14">DSM 45834</strain>
    </source>
</reference>
<dbReference type="CDD" id="cd00130">
    <property type="entry name" value="PAS"/>
    <property type="match status" value="1"/>
</dbReference>
<dbReference type="InterPro" id="IPR003018">
    <property type="entry name" value="GAF"/>
</dbReference>
<evidence type="ECO:0000313" key="14">
    <source>
        <dbReference type="Proteomes" id="UP001183202"/>
    </source>
</evidence>
<dbReference type="PROSITE" id="PS51746">
    <property type="entry name" value="PPM_2"/>
    <property type="match status" value="1"/>
</dbReference>
<evidence type="ECO:0000256" key="6">
    <source>
        <dbReference type="ARBA" id="ARBA00022801"/>
    </source>
</evidence>
<dbReference type="Pfam" id="PF07228">
    <property type="entry name" value="SpoIIE"/>
    <property type="match status" value="1"/>
</dbReference>
<evidence type="ECO:0000256" key="4">
    <source>
        <dbReference type="ARBA" id="ARBA00022679"/>
    </source>
</evidence>
<dbReference type="Pfam" id="PF00512">
    <property type="entry name" value="HisKA"/>
    <property type="match status" value="1"/>
</dbReference>
<name>A0ABU2NCL7_9PSEU</name>
<dbReference type="Gene3D" id="3.30.750.24">
    <property type="entry name" value="STAS domain"/>
    <property type="match status" value="1"/>
</dbReference>
<dbReference type="Gene3D" id="3.30.565.10">
    <property type="entry name" value="Histidine kinase-like ATPase, C-terminal domain"/>
    <property type="match status" value="2"/>
</dbReference>
<organism evidence="13 14">
    <name type="scientific">Pseudonocardia charpentierae</name>
    <dbReference type="NCBI Taxonomy" id="3075545"/>
    <lineage>
        <taxon>Bacteria</taxon>
        <taxon>Bacillati</taxon>
        <taxon>Actinomycetota</taxon>
        <taxon>Actinomycetes</taxon>
        <taxon>Pseudonocardiales</taxon>
        <taxon>Pseudonocardiaceae</taxon>
        <taxon>Pseudonocardia</taxon>
    </lineage>
</organism>
<evidence type="ECO:0000256" key="2">
    <source>
        <dbReference type="ARBA" id="ARBA00004236"/>
    </source>
</evidence>
<evidence type="ECO:0000259" key="11">
    <source>
        <dbReference type="PROSITE" id="PS50801"/>
    </source>
</evidence>
<dbReference type="PROSITE" id="PS50109">
    <property type="entry name" value="HIS_KIN"/>
    <property type="match status" value="1"/>
</dbReference>
<keyword evidence="5" id="KW-0418">Kinase</keyword>
<dbReference type="InterPro" id="IPR036097">
    <property type="entry name" value="HisK_dim/P_sf"/>
</dbReference>
<dbReference type="EC" id="2.7.13.3" evidence="3"/>
<dbReference type="Gene3D" id="3.60.40.10">
    <property type="entry name" value="PPM-type phosphatase domain"/>
    <property type="match status" value="1"/>
</dbReference>
<dbReference type="Gene3D" id="3.30.450.40">
    <property type="match status" value="3"/>
</dbReference>
<keyword evidence="4" id="KW-0808">Transferase</keyword>
<dbReference type="InterPro" id="IPR001932">
    <property type="entry name" value="PPM-type_phosphatase-like_dom"/>
</dbReference>
<keyword evidence="6" id="KW-0378">Hydrolase</keyword>
<dbReference type="SMART" id="SM00331">
    <property type="entry name" value="PP2C_SIG"/>
    <property type="match status" value="1"/>
</dbReference>
<dbReference type="InterPro" id="IPR013655">
    <property type="entry name" value="PAS_fold_3"/>
</dbReference>
<dbReference type="InterPro" id="IPR052016">
    <property type="entry name" value="Bact_Sigma-Reg"/>
</dbReference>
<dbReference type="InterPro" id="IPR035965">
    <property type="entry name" value="PAS-like_dom_sf"/>
</dbReference>
<keyword evidence="7" id="KW-0597">Phosphoprotein</keyword>
<dbReference type="Proteomes" id="UP001183202">
    <property type="component" value="Unassembled WGS sequence"/>
</dbReference>
<feature type="domain" description="Response regulatory" evidence="10">
    <location>
        <begin position="258"/>
        <end position="373"/>
    </location>
</feature>
<feature type="domain" description="STAS" evidence="11">
    <location>
        <begin position="1378"/>
        <end position="1466"/>
    </location>
</feature>
<dbReference type="InterPro" id="IPR001789">
    <property type="entry name" value="Sig_transdc_resp-reg_receiver"/>
</dbReference>
<dbReference type="SUPFAM" id="SSF47384">
    <property type="entry name" value="Homodimeric domain of signal transducing histidine kinase"/>
    <property type="match status" value="1"/>
</dbReference>
<dbReference type="InterPro" id="IPR036457">
    <property type="entry name" value="PPM-type-like_dom_sf"/>
</dbReference>
<proteinExistence type="predicted"/>
<dbReference type="Gene3D" id="3.30.450.20">
    <property type="entry name" value="PAS domain"/>
    <property type="match status" value="1"/>
</dbReference>
<sequence>MDRVKTAFFAGISDEFRTPLSLVLGPLAELREAAAPGSALRRDLELVQRNAERLRHMVDRLLELSRLYAGQVDPHVEPVDLTALTAGLAGMFRSAVEHAGLALDLDCHDLGEPAFVDRGMWEQVVLTLLAHAVAVSSVGRITVTLGREGDSAVLRIANPAAAGVQPDDGGIGPALVAELVGLLRGSVSTDRTASGLAVAVAVPLGRAHVPSGIPDAAPPGDDDELREEYVAEALWWLRDSDAGDPQPVIPTVDPGAGRILVVDDHADMRAYLVRLLSRTHRVDTAADGTAALAAAVADPPELVLADVSLPGLSGLELLTALRGDPRTSLVPVVLMSGRAGPEAAVEGLGAGADDYLVTPFSARELRARVDGRVALGRARREAERRFRAMADSTPALIWADGPGGRRLFVNRGWSEFTGAEPDADLGLAWQDRIHPADRAHYARVRAAADGGPFEVEYRLRAANGHHRWVLDRGAPAEGYVGGYVGGCLDIDSRVGERERQRLLAVVGAALDRETTLTGRRQMLVRTLVDEGLVDMARFVEIDDGRATDGRAIAAHTPEQEATLHRLDVSWMQVRSMDVGEVRQYTIDEAFIQASSTDDRQRELRRSMDFATIALVPLAARGQTSGLLAVGRTRGSAPFDDGDIALLADLAERAATALDNALLLEREQANRARLEVLQRATAALSAAATPQQVAAAAAEQFAGLARATAVVLWRLSGTGDDAVLEPADAATSLTEPRPIPVTAPDAPAEAARTRSPVWAEPGSDAVDCVPLVAAGMCLGVVGLGGHPRDVRTGAARAALTVLAKLCAQALQRAGLLAAESAARRTAEEFGEVVGALSGATRLVDVAEVVLDHTARLGASSAAVLLRSGEHLDVLAARGADAMPAAVRRLPLDDPDPAAHAARTGEPLWESTGRDGGGPDAGALVAVPLVLGGPTRPLGAIVLRFPGGRPTFSAQERAAVLTLAGQCAQALDRARLHQAEHEVADVLQRSLLPPELPELPRLGVAARYLPSAVGVAAGGDWYDLLPIDDHRVAVVVGDVVGHGATAAAVMGQLRSALAAYLLDGHTPAAALERLDRFARRVPGSAGSTCVCLVVDCADGALCWARAGHPPVLLLEPGGPRYLDEGGGTVLGVTGRPPYRQAQAVIAPGSSVLLYTDGLVERRGEVLDDGLERLARAAAGVRDLAPDELVSTVVDTALADGALGDAAQPDDIAVVAVRLMPGPLHEVLPAEPRQLRVMRRAVEKWAAAVGLPEEVLDDLQYALGEAAANAVEHAYGSTGAGEFRYTLDRRPGPDGGVAVEVRDSGSWRPVPTDAGHRGRGVQVLHAVGKDVRIVAGDDGTTVTFRVPVPTAVAPHRPRAVGPVQPGGTTSVATVPGTDPPVLRVTGDLDLDGVAAVRPALLDALVPGGVVVDLHPTGYVSSAGVALLVELATRAREQGVPLALRISAGSRVARVLELTGLRSSLPVEVC</sequence>
<feature type="region of interest" description="Disordered" evidence="8">
    <location>
        <begin position="890"/>
        <end position="912"/>
    </location>
</feature>
<accession>A0ABU2NCL7</accession>
<dbReference type="Pfam" id="PF13466">
    <property type="entry name" value="STAS_2"/>
    <property type="match status" value="1"/>
</dbReference>
<dbReference type="Pfam" id="PF01590">
    <property type="entry name" value="GAF"/>
    <property type="match status" value="1"/>
</dbReference>
<dbReference type="Pfam" id="PF08447">
    <property type="entry name" value="PAS_3"/>
    <property type="match status" value="1"/>
</dbReference>
<dbReference type="Pfam" id="PF00072">
    <property type="entry name" value="Response_reg"/>
    <property type="match status" value="1"/>
</dbReference>
<dbReference type="NCBIfam" id="TIGR00229">
    <property type="entry name" value="sensory_box"/>
    <property type="match status" value="1"/>
</dbReference>
<dbReference type="PROSITE" id="PS50110">
    <property type="entry name" value="RESPONSE_REGULATORY"/>
    <property type="match status" value="1"/>
</dbReference>
<dbReference type="InterPro" id="IPR003661">
    <property type="entry name" value="HisK_dim/P_dom"/>
</dbReference>
<evidence type="ECO:0000313" key="13">
    <source>
        <dbReference type="EMBL" id="MDT0351693.1"/>
    </source>
</evidence>
<dbReference type="SUPFAM" id="SSF55781">
    <property type="entry name" value="GAF domain-like"/>
    <property type="match status" value="3"/>
</dbReference>
<dbReference type="SMART" id="SM00388">
    <property type="entry name" value="HisKA"/>
    <property type="match status" value="1"/>
</dbReference>
<dbReference type="PROSITE" id="PS50801">
    <property type="entry name" value="STAS"/>
    <property type="match status" value="1"/>
</dbReference>
<feature type="domain" description="Histidine kinase" evidence="9">
    <location>
        <begin position="11"/>
        <end position="206"/>
    </location>
</feature>
<evidence type="ECO:0000256" key="3">
    <source>
        <dbReference type="ARBA" id="ARBA00012438"/>
    </source>
</evidence>
<evidence type="ECO:0000256" key="1">
    <source>
        <dbReference type="ARBA" id="ARBA00000085"/>
    </source>
</evidence>
<dbReference type="InterPro" id="IPR036890">
    <property type="entry name" value="HATPase_C_sf"/>
</dbReference>
<dbReference type="PANTHER" id="PTHR43156">
    <property type="entry name" value="STAGE II SPORULATION PROTEIN E-RELATED"/>
    <property type="match status" value="1"/>
</dbReference>
<dbReference type="Pfam" id="PF13581">
    <property type="entry name" value="HATPase_c_2"/>
    <property type="match status" value="1"/>
</dbReference>
<feature type="region of interest" description="Disordered" evidence="8">
    <location>
        <begin position="1352"/>
        <end position="1374"/>
    </location>
</feature>
<evidence type="ECO:0000259" key="10">
    <source>
        <dbReference type="PROSITE" id="PS50110"/>
    </source>
</evidence>
<dbReference type="SUPFAM" id="SSF55785">
    <property type="entry name" value="PYP-like sensor domain (PAS domain)"/>
    <property type="match status" value="1"/>
</dbReference>
<dbReference type="RefSeq" id="WP_311558274.1">
    <property type="nucleotide sequence ID" value="NZ_JAVREJ010000014.1"/>
</dbReference>
<dbReference type="PANTHER" id="PTHR43156:SF2">
    <property type="entry name" value="STAGE II SPORULATION PROTEIN E"/>
    <property type="match status" value="1"/>
</dbReference>
<dbReference type="InterPro" id="IPR011006">
    <property type="entry name" value="CheY-like_superfamily"/>
</dbReference>
<evidence type="ECO:0000256" key="5">
    <source>
        <dbReference type="ARBA" id="ARBA00022777"/>
    </source>
</evidence>
<dbReference type="Pfam" id="PF13185">
    <property type="entry name" value="GAF_2"/>
    <property type="match status" value="1"/>
</dbReference>
<dbReference type="InterPro" id="IPR000014">
    <property type="entry name" value="PAS"/>
</dbReference>
<protein>
    <recommendedName>
        <fullName evidence="3">histidine kinase</fullName>
        <ecNumber evidence="3">2.7.13.3</ecNumber>
    </recommendedName>
</protein>
<dbReference type="SMART" id="SM00065">
    <property type="entry name" value="GAF"/>
    <property type="match status" value="3"/>
</dbReference>
<evidence type="ECO:0000256" key="8">
    <source>
        <dbReference type="SAM" id="MobiDB-lite"/>
    </source>
</evidence>
<dbReference type="SMART" id="SM00091">
    <property type="entry name" value="PAS"/>
    <property type="match status" value="1"/>
</dbReference>
<dbReference type="EMBL" id="JAVREJ010000014">
    <property type="protein sequence ID" value="MDT0351693.1"/>
    <property type="molecule type" value="Genomic_DNA"/>
</dbReference>
<dbReference type="InterPro" id="IPR036513">
    <property type="entry name" value="STAS_dom_sf"/>
</dbReference>
<feature type="modified residue" description="4-aspartylphosphate" evidence="7">
    <location>
        <position position="306"/>
    </location>
</feature>
<dbReference type="InterPro" id="IPR029016">
    <property type="entry name" value="GAF-like_dom_sf"/>
</dbReference>
<dbReference type="SUPFAM" id="SSF52091">
    <property type="entry name" value="SpoIIaa-like"/>
    <property type="match status" value="1"/>
</dbReference>
<dbReference type="InterPro" id="IPR058548">
    <property type="entry name" value="MlaB-like_STAS"/>
</dbReference>
<feature type="region of interest" description="Disordered" evidence="8">
    <location>
        <begin position="728"/>
        <end position="755"/>
    </location>
</feature>
<dbReference type="CDD" id="cd16936">
    <property type="entry name" value="HATPase_RsbW-like"/>
    <property type="match status" value="1"/>
</dbReference>
<evidence type="ECO:0000259" key="12">
    <source>
        <dbReference type="PROSITE" id="PS51746"/>
    </source>
</evidence>
<dbReference type="SUPFAM" id="SSF55874">
    <property type="entry name" value="ATPase domain of HSP90 chaperone/DNA topoisomerase II/histidine kinase"/>
    <property type="match status" value="2"/>
</dbReference>
<dbReference type="CDD" id="cd00082">
    <property type="entry name" value="HisKA"/>
    <property type="match status" value="1"/>
</dbReference>
<dbReference type="SMART" id="SM00448">
    <property type="entry name" value="REC"/>
    <property type="match status" value="1"/>
</dbReference>